<evidence type="ECO:0000259" key="1">
    <source>
        <dbReference type="Pfam" id="PF12680"/>
    </source>
</evidence>
<dbReference type="Gene3D" id="3.10.450.50">
    <property type="match status" value="1"/>
</dbReference>
<dbReference type="RefSeq" id="WP_129142331.1">
    <property type="nucleotide sequence ID" value="NZ_JAGIKT010000085.1"/>
</dbReference>
<dbReference type="EMBL" id="JAGIKT010000085">
    <property type="protein sequence ID" value="MBP0115547.1"/>
    <property type="molecule type" value="Genomic_DNA"/>
</dbReference>
<feature type="domain" description="SnoaL-like" evidence="1">
    <location>
        <begin position="15"/>
        <end position="115"/>
    </location>
</feature>
<sequence length="149" mass="16242">MDMGKNMSAQVTKLVQDYIAVWNERDAGKRRRLIDSVFNDACAYIDPNDSVAGKDAIEHLVEALQARVPDLRFTLAGPVNAHHDQVLFGWRLAAPGATTPAATGIDMAVLDGGRIGRLHGFVNPRAETAWICFVARAPRNEGVSDDSRT</sequence>
<proteinExistence type="predicted"/>
<protein>
    <submittedName>
        <fullName evidence="2">Nuclear transport factor 2 family protein</fullName>
    </submittedName>
</protein>
<dbReference type="InterPro" id="IPR037401">
    <property type="entry name" value="SnoaL-like"/>
</dbReference>
<organism evidence="2 3">
    <name type="scientific">Bradyrhizobium vignae</name>
    <dbReference type="NCBI Taxonomy" id="1549949"/>
    <lineage>
        <taxon>Bacteria</taxon>
        <taxon>Pseudomonadati</taxon>
        <taxon>Pseudomonadota</taxon>
        <taxon>Alphaproteobacteria</taxon>
        <taxon>Hyphomicrobiales</taxon>
        <taxon>Nitrobacteraceae</taxon>
        <taxon>Bradyrhizobium</taxon>
    </lineage>
</organism>
<reference evidence="2 3" key="1">
    <citation type="submission" date="2021-03" db="EMBL/GenBank/DDBJ databases">
        <title>Genome Sequence of Bradyrhizobium vignae strain ISRA400.</title>
        <authorList>
            <person name="Tisa L.S."/>
            <person name="Svistoonoff S."/>
            <person name="Hocher V."/>
            <person name="Fall S."/>
            <person name="Zaiya A."/>
            <person name="Naing D."/>
            <person name="Niang N."/>
            <person name="Diouf A."/>
            <person name="Dasylva M.C."/>
            <person name="Toure O."/>
            <person name="Gueye M."/>
            <person name="Gully D."/>
            <person name="Tisseyre P."/>
            <person name="Simpson S."/>
            <person name="Morris K."/>
            <person name="Thomas W.K."/>
        </authorList>
    </citation>
    <scope>NUCLEOTIDE SEQUENCE [LARGE SCALE GENOMIC DNA]</scope>
    <source>
        <strain evidence="2 3">ISRA400</strain>
    </source>
</reference>
<gene>
    <name evidence="2" type="ORF">JWS04_31665</name>
</gene>
<dbReference type="Pfam" id="PF12680">
    <property type="entry name" value="SnoaL_2"/>
    <property type="match status" value="1"/>
</dbReference>
<dbReference type="SUPFAM" id="SSF54427">
    <property type="entry name" value="NTF2-like"/>
    <property type="match status" value="1"/>
</dbReference>
<evidence type="ECO:0000313" key="2">
    <source>
        <dbReference type="EMBL" id="MBP0115547.1"/>
    </source>
</evidence>
<name>A0ABS4A565_9BRAD</name>
<dbReference type="Proteomes" id="UP000669317">
    <property type="component" value="Unassembled WGS sequence"/>
</dbReference>
<evidence type="ECO:0000313" key="3">
    <source>
        <dbReference type="Proteomes" id="UP000669317"/>
    </source>
</evidence>
<comment type="caution">
    <text evidence="2">The sequence shown here is derived from an EMBL/GenBank/DDBJ whole genome shotgun (WGS) entry which is preliminary data.</text>
</comment>
<dbReference type="InterPro" id="IPR032710">
    <property type="entry name" value="NTF2-like_dom_sf"/>
</dbReference>
<accession>A0ABS4A565</accession>
<keyword evidence="3" id="KW-1185">Reference proteome</keyword>